<protein>
    <submittedName>
        <fullName evidence="2">Carboxypeptidase regulatory-like domain-containing protein</fullName>
    </submittedName>
</protein>
<proteinExistence type="predicted"/>
<dbReference type="Pfam" id="PF13620">
    <property type="entry name" value="CarboxypepD_reg"/>
    <property type="match status" value="3"/>
</dbReference>
<dbReference type="Gene3D" id="2.60.40.1120">
    <property type="entry name" value="Carboxypeptidase-like, regulatory domain"/>
    <property type="match status" value="4"/>
</dbReference>
<dbReference type="RefSeq" id="WP_267537342.1">
    <property type="nucleotide sequence ID" value="NZ_JAPNKA010000001.1"/>
</dbReference>
<dbReference type="EMBL" id="JAPNKA010000001">
    <property type="protein sequence ID" value="MCY1078570.1"/>
    <property type="molecule type" value="Genomic_DNA"/>
</dbReference>
<comment type="caution">
    <text evidence="2">The sequence shown here is derived from an EMBL/GenBank/DDBJ whole genome shotgun (WGS) entry which is preliminary data.</text>
</comment>
<dbReference type="Proteomes" id="UP001207654">
    <property type="component" value="Unassembled WGS sequence"/>
</dbReference>
<evidence type="ECO:0000256" key="1">
    <source>
        <dbReference type="ARBA" id="ARBA00022729"/>
    </source>
</evidence>
<dbReference type="InterPro" id="IPR051417">
    <property type="entry name" value="SDr/BOS_complex"/>
</dbReference>
<evidence type="ECO:0000313" key="3">
    <source>
        <dbReference type="Proteomes" id="UP001207654"/>
    </source>
</evidence>
<dbReference type="Gene3D" id="2.60.40.10">
    <property type="entry name" value="Immunoglobulins"/>
    <property type="match status" value="1"/>
</dbReference>
<dbReference type="SUPFAM" id="SSF49478">
    <property type="entry name" value="Cna protein B-type domain"/>
    <property type="match status" value="1"/>
</dbReference>
<evidence type="ECO:0000313" key="2">
    <source>
        <dbReference type="EMBL" id="MCY1078570.1"/>
    </source>
</evidence>
<dbReference type="InterPro" id="IPR013783">
    <property type="entry name" value="Ig-like_fold"/>
</dbReference>
<dbReference type="PANTHER" id="PTHR23303:SF14">
    <property type="entry name" value="BOS COMPLEX SUBUNIT NOMO1-RELATED"/>
    <property type="match status" value="1"/>
</dbReference>
<accession>A0ABT4AA83</accession>
<dbReference type="InterPro" id="IPR008969">
    <property type="entry name" value="CarboxyPept-like_regulatory"/>
</dbReference>
<keyword evidence="1" id="KW-0732">Signal</keyword>
<reference evidence="2 3" key="1">
    <citation type="submission" date="2022-11" db="EMBL/GenBank/DDBJ databases">
        <title>Minimal conservation of predation-associated metabolite biosynthetic gene clusters underscores biosynthetic potential of Myxococcota including descriptions for ten novel species: Archangium lansinium sp. nov., Myxococcus landrumus sp. nov., Nannocystis bai.</title>
        <authorList>
            <person name="Ahearne A."/>
            <person name="Stevens C."/>
            <person name="Phillips K."/>
        </authorList>
    </citation>
    <scope>NUCLEOTIDE SEQUENCE [LARGE SCALE GENOMIC DNA]</scope>
    <source>
        <strain evidence="2 3">MIWBW</strain>
    </source>
</reference>
<dbReference type="SUPFAM" id="SSF49464">
    <property type="entry name" value="Carboxypeptidase regulatory domain-like"/>
    <property type="match status" value="3"/>
</dbReference>
<gene>
    <name evidence="2" type="ORF">OV287_29270</name>
</gene>
<dbReference type="PANTHER" id="PTHR23303">
    <property type="entry name" value="CARBOXYPEPTIDASE REGULATORY REGION-CONTAINING"/>
    <property type="match status" value="1"/>
</dbReference>
<dbReference type="SUPFAM" id="SSF49452">
    <property type="entry name" value="Starch-binding domain-like"/>
    <property type="match status" value="2"/>
</dbReference>
<sequence length="975" mass="104436">MRRRWGIGAAVAGLLVLLLWLLWRPATAPESASRGAGRPVRLQARAPSSSVLGSTTTLAGARGTLSIQGRVVGPHGPVSGAIVFAFARASREWPSLSASQRRWPPDAVSSCDLSLEVMPLLELAAELRGKQLPLARATTDTQGNFRLEGLEPGTLALWVESAEGLALRGDVIVGSQEVEVRLGPGMTFSGVVLDDQGRPAAGALVTTLQRDAGRFVETSTNEEGQFLLGPLPWGRYDLLFSKEGLGPARLNSYAWEPGPVQVTLPTPRRIAGQVVDERGPVSGATVQVEGEVLGKPVVTDLQGRFALEVPCPRRYILTASDEGRYARQLVSLESGLDKEAVTLLLGPTSIRLSGRVTDTSDQPIEGAEVSLFGGALQWMGSARTDAQGGFLFERLPPGTYTTIVQAAHYEPREAPPLLFSVSQALRFTLKAQERRTGNAEDASLEVEWVDAAERPVSQAHVRVYKSGSASRSATTGMDGRAVFQGLAPGSYVLEPQTWEAWSGYAPLRVELRGSETRKVRLQPSEEGWSLSGQVVDAEGNPIEGALVIASRVVVPGAPPEDASSGRLRRSSVRGLSGSDGGFTLTNLPAGPCTLQVTLRGYSLDTRASSGLDDSETFRWNVGVSPGNPEVRLVLRTRSWVRGRMVREDGGPITSFRINQETVSHPDGRFSLPVSYPRMSWRFSARGYSWVSRDVVTREGEELDLGDVVLVADRTVRGRVLEAGTSAPVAGAYVVVGRQSGSSLPDGSFTLEGVHAGRVGVLVTHPDWLPGKAQLEEGQREITVVLEPGATLQGRIESAGVPVPSGSVKLRSEQGDLKATMGFSEGRYSLRAIPAGRYLVQVVAQPGETGPVPIFPIRQVELSAGDSVTLDFTEQSEGAVVEIFVPERAVEVHLIPGSLPLMGPKDGLYSKLASGLMGKSVREGVRGFPRLPAGSYTLFAMRRGEDTTEVHREELEVPAGGNVTFTLLPQWSLFDD</sequence>
<dbReference type="InterPro" id="IPR013784">
    <property type="entry name" value="Carb-bd-like_fold"/>
</dbReference>
<keyword evidence="3" id="KW-1185">Reference proteome</keyword>
<name>A0ABT4AA83_9BACT</name>
<organism evidence="2 3">
    <name type="scientific">Archangium lansingense</name>
    <dbReference type="NCBI Taxonomy" id="2995310"/>
    <lineage>
        <taxon>Bacteria</taxon>
        <taxon>Pseudomonadati</taxon>
        <taxon>Myxococcota</taxon>
        <taxon>Myxococcia</taxon>
        <taxon>Myxococcales</taxon>
        <taxon>Cystobacterineae</taxon>
        <taxon>Archangiaceae</taxon>
        <taxon>Archangium</taxon>
    </lineage>
</organism>